<gene>
    <name evidence="2" type="ORF">FM104_11485</name>
</gene>
<dbReference type="EMBL" id="FUKO01000029">
    <property type="protein sequence ID" value="SJN41570.1"/>
    <property type="molecule type" value="Genomic_DNA"/>
</dbReference>
<accession>A0A1R4KB71</accession>
<name>A0A1R4KB71_9MICO</name>
<feature type="region of interest" description="Disordered" evidence="1">
    <location>
        <begin position="201"/>
        <end position="227"/>
    </location>
</feature>
<evidence type="ECO:0000313" key="3">
    <source>
        <dbReference type="Proteomes" id="UP000196320"/>
    </source>
</evidence>
<reference evidence="2 3" key="1">
    <citation type="submission" date="2017-02" db="EMBL/GenBank/DDBJ databases">
        <authorList>
            <person name="Peterson S.W."/>
        </authorList>
    </citation>
    <scope>NUCLEOTIDE SEQUENCE [LARGE SCALE GENOMIC DNA]</scope>
    <source>
        <strain evidence="2 3">B Mb 05.01</strain>
    </source>
</reference>
<evidence type="ECO:0000313" key="2">
    <source>
        <dbReference type="EMBL" id="SJN41570.1"/>
    </source>
</evidence>
<dbReference type="AlphaFoldDB" id="A0A1R4KB71"/>
<sequence length="227" mass="24660">MTDPEKPGVGENVPLWTYRVLREFEVSARNEQEAHAVLDDALAGGTIAEPAPVQRNQLVLPDGDVWGVLGWRSVDPRAPAQPRLGLQPLSLGVIVWDDQGQDDPTLLAGPDPTAVARATALLIHERLSEGPAPDPLARFLEEHPPAQDWVEPQDVDDWLEALRSTASFPAFSFHDIPVTGGTDGTDHAQAARMLALALARRERELGTPDSGPGVRHGRDRAAPDRER</sequence>
<proteinExistence type="predicted"/>
<evidence type="ECO:0000256" key="1">
    <source>
        <dbReference type="SAM" id="MobiDB-lite"/>
    </source>
</evidence>
<dbReference type="RefSeq" id="WP_143738359.1">
    <property type="nucleotide sequence ID" value="NZ_FUKO01000029.1"/>
</dbReference>
<keyword evidence="3" id="KW-1185">Reference proteome</keyword>
<dbReference type="Proteomes" id="UP000196320">
    <property type="component" value="Unassembled WGS sequence"/>
</dbReference>
<protein>
    <submittedName>
        <fullName evidence="2">Uncharacterized protein</fullName>
    </submittedName>
</protein>
<organism evidence="2 3">
    <name type="scientific">Microbacterium esteraromaticum</name>
    <dbReference type="NCBI Taxonomy" id="57043"/>
    <lineage>
        <taxon>Bacteria</taxon>
        <taxon>Bacillati</taxon>
        <taxon>Actinomycetota</taxon>
        <taxon>Actinomycetes</taxon>
        <taxon>Micrococcales</taxon>
        <taxon>Microbacteriaceae</taxon>
        <taxon>Microbacterium</taxon>
    </lineage>
</organism>